<dbReference type="PANTHER" id="PTHR42879">
    <property type="entry name" value="3-OXOACYL-(ACYL-CARRIER-PROTEIN) REDUCTASE"/>
    <property type="match status" value="1"/>
</dbReference>
<evidence type="ECO:0000313" key="4">
    <source>
        <dbReference type="EMBL" id="CAB3893764.1"/>
    </source>
</evidence>
<dbReference type="Proteomes" id="UP000494105">
    <property type="component" value="Unassembled WGS sequence"/>
</dbReference>
<dbReference type="InterPro" id="IPR036291">
    <property type="entry name" value="NAD(P)-bd_dom_sf"/>
</dbReference>
<keyword evidence="2 4" id="KW-0560">Oxidoreductase</keyword>
<dbReference type="PRINTS" id="PR00081">
    <property type="entry name" value="GDHRDH"/>
</dbReference>
<evidence type="ECO:0000313" key="3">
    <source>
        <dbReference type="EMBL" id="CAB3738758.1"/>
    </source>
</evidence>
<dbReference type="NCBIfam" id="NF009466">
    <property type="entry name" value="PRK12826.1-2"/>
    <property type="match status" value="1"/>
</dbReference>
<dbReference type="InterPro" id="IPR050259">
    <property type="entry name" value="SDR"/>
</dbReference>
<gene>
    <name evidence="4" type="primary">fabG_13</name>
    <name evidence="3" type="synonym">fabG_20</name>
    <name evidence="4" type="ORF">LMG1861_03945</name>
    <name evidence="3" type="ORF">LMG1873_05523</name>
</gene>
<comment type="similarity">
    <text evidence="1">Belongs to the short-chain dehydrogenases/reductases (SDR) family.</text>
</comment>
<dbReference type="Proteomes" id="UP000494116">
    <property type="component" value="Unassembled WGS sequence"/>
</dbReference>
<keyword evidence="6" id="KW-1185">Reference proteome</keyword>
<evidence type="ECO:0000313" key="5">
    <source>
        <dbReference type="Proteomes" id="UP000494105"/>
    </source>
</evidence>
<dbReference type="PRINTS" id="PR00080">
    <property type="entry name" value="SDRFAMILY"/>
</dbReference>
<proteinExistence type="inferred from homology"/>
<dbReference type="PANTHER" id="PTHR42879:SF2">
    <property type="entry name" value="3-OXOACYL-[ACYL-CARRIER-PROTEIN] REDUCTASE FABG"/>
    <property type="match status" value="1"/>
</dbReference>
<dbReference type="EC" id="1.1.1.100" evidence="4"/>
<evidence type="ECO:0000256" key="2">
    <source>
        <dbReference type="ARBA" id="ARBA00023002"/>
    </source>
</evidence>
<evidence type="ECO:0000256" key="1">
    <source>
        <dbReference type="ARBA" id="ARBA00006484"/>
    </source>
</evidence>
<dbReference type="GO" id="GO:0004316">
    <property type="term" value="F:3-oxoacyl-[acyl-carrier-protein] reductase (NADPH) activity"/>
    <property type="evidence" value="ECO:0007669"/>
    <property type="project" value="UniProtKB-EC"/>
</dbReference>
<evidence type="ECO:0000313" key="6">
    <source>
        <dbReference type="Proteomes" id="UP000494116"/>
    </source>
</evidence>
<dbReference type="Gene3D" id="3.40.50.720">
    <property type="entry name" value="NAD(P)-binding Rossmann-like Domain"/>
    <property type="match status" value="1"/>
</dbReference>
<dbReference type="Pfam" id="PF13561">
    <property type="entry name" value="adh_short_C2"/>
    <property type="match status" value="1"/>
</dbReference>
<organism evidence="4 5">
    <name type="scientific">Achromobacter piechaudii</name>
    <dbReference type="NCBI Taxonomy" id="72556"/>
    <lineage>
        <taxon>Bacteria</taxon>
        <taxon>Pseudomonadati</taxon>
        <taxon>Pseudomonadota</taxon>
        <taxon>Betaproteobacteria</taxon>
        <taxon>Burkholderiales</taxon>
        <taxon>Alcaligenaceae</taxon>
        <taxon>Achromobacter</taxon>
    </lineage>
</organism>
<dbReference type="InterPro" id="IPR002347">
    <property type="entry name" value="SDR_fam"/>
</dbReference>
<reference evidence="5 6" key="1">
    <citation type="submission" date="2020-04" db="EMBL/GenBank/DDBJ databases">
        <authorList>
            <person name="De Canck E."/>
        </authorList>
    </citation>
    <scope>NUCLEOTIDE SEQUENCE [LARGE SCALE GENOMIC DNA]</scope>
    <source>
        <strain evidence="4 5">LMG 1861</strain>
        <strain evidence="3 6">LMG 1873</strain>
    </source>
</reference>
<accession>A0A6S7E3U8</accession>
<sequence length="253" mass="26569">MMRSKRNVALVTGASGQIGQAICHRLGQDGFRVVLVDVSDAVHATAQRLAGMSIPARAVQLDITDRAAVDTLALQVGDWWQDLSVLVNNAGVSPKTNGRKRLVSEMPLEEWNRVLAVNLTGMFLVTQACLQTMVQGDWGRIVMIASQAARTRTVVPGAHYQATKAGTVGFARVLAAEVAPHGITVNCVAPGRVESDMTAMVDPGTNSALANAIPAGRMGTPQEVAGAVAYFVSEQAAYSTGAILDVNGGSFMP</sequence>
<dbReference type="EMBL" id="CADIJS010000006">
    <property type="protein sequence ID" value="CAB3738758.1"/>
    <property type="molecule type" value="Genomic_DNA"/>
</dbReference>
<dbReference type="EMBL" id="CADILD010000002">
    <property type="protein sequence ID" value="CAB3893764.1"/>
    <property type="molecule type" value="Genomic_DNA"/>
</dbReference>
<dbReference type="SUPFAM" id="SSF51735">
    <property type="entry name" value="NAD(P)-binding Rossmann-fold domains"/>
    <property type="match status" value="1"/>
</dbReference>
<dbReference type="FunFam" id="3.40.50.720:FF:000173">
    <property type="entry name" value="3-oxoacyl-[acyl-carrier protein] reductase"/>
    <property type="match status" value="1"/>
</dbReference>
<dbReference type="AlphaFoldDB" id="A0A6S7E3U8"/>
<name>A0A6S7E3U8_9BURK</name>
<protein>
    <submittedName>
        <fullName evidence="4">3-oxoacyl-[acyl-carrier-protein] reductase FabG</fullName>
        <ecNumber evidence="4">1.1.1.100</ecNumber>
    </submittedName>
</protein>